<dbReference type="SUPFAM" id="SSF53474">
    <property type="entry name" value="alpha/beta-Hydrolases"/>
    <property type="match status" value="1"/>
</dbReference>
<sequence length="634" mass="67767">MGVKPTADAQDPAAASAAVADAALPPGYRRRLASLHARALLGLVASGALVALAAGAALLAARRFWPWYLALEGAFLFVWLLRKRVLDRVPDEHYEFPKGHDTLKTFDHFRRSMGIIARDSRSYDMVGRWFDYAPIDQIKRQNVRDLLAYGFGYRRAAEFDAAGEGDVPDTILGHIESKWGNDYAEGFNPDIKYMSHLHEPLRACPKPLWWYLFAEGLGAIKHAVLAAAGFRCERRGGFLYYTLGLPPASDAAAAAAAAAAAGGYEAAPPLVFCHGVGLGLLPYIHFVLKAAALGRPLVAIEWPHLALRWTSFIPTVDQCAEVLLGILDAHAIPKAAFVGHSFGTFFMARLQRTAPHRVAAMAFVDPVCMCMWSGHLIRSFVLRPHATKSGPITWNVSRDIHTAAAVARRFYWSEYNLWPDMFPEKCLVVLSGRDDLVPVMHVESMVRDETGAAMMIHRQGKHAAFLFDLKWQVEVLAGVWRLVDGCGAGGAAAEGGQVDGTAAAERAASRSPSGELLAAATEQKSQPQPPLTRAARRLLAHGHSDSAFSLSYSASLGSLDGLARAGSGGGADLPDAPGGAPDACAAKGPLRRRRGSGGGVGPADAAAALATKAAGGRARTRQGSMSAADDLLSE</sequence>
<proteinExistence type="predicted"/>
<feature type="compositionally biased region" description="Low complexity" evidence="1">
    <location>
        <begin position="572"/>
        <end position="588"/>
    </location>
</feature>
<organism evidence="4 5">
    <name type="scientific">Monoraphidium neglectum</name>
    <dbReference type="NCBI Taxonomy" id="145388"/>
    <lineage>
        <taxon>Eukaryota</taxon>
        <taxon>Viridiplantae</taxon>
        <taxon>Chlorophyta</taxon>
        <taxon>core chlorophytes</taxon>
        <taxon>Chlorophyceae</taxon>
        <taxon>CS clade</taxon>
        <taxon>Sphaeropleales</taxon>
        <taxon>Selenastraceae</taxon>
        <taxon>Monoraphidium</taxon>
    </lineage>
</organism>
<evidence type="ECO:0000259" key="3">
    <source>
        <dbReference type="Pfam" id="PF00561"/>
    </source>
</evidence>
<keyword evidence="2" id="KW-0812">Transmembrane</keyword>
<dbReference type="PANTHER" id="PTHR37471:SF1">
    <property type="entry name" value="AB HYDROLASE-1 DOMAIN-CONTAINING PROTEIN"/>
    <property type="match status" value="1"/>
</dbReference>
<dbReference type="STRING" id="145388.A0A0D2MLF1"/>
<dbReference type="RefSeq" id="XP_013902714.1">
    <property type="nucleotide sequence ID" value="XM_014047260.1"/>
</dbReference>
<feature type="transmembrane region" description="Helical" evidence="2">
    <location>
        <begin position="39"/>
        <end position="59"/>
    </location>
</feature>
<dbReference type="EMBL" id="KK100802">
    <property type="protein sequence ID" value="KIZ03695.1"/>
    <property type="molecule type" value="Genomic_DNA"/>
</dbReference>
<feature type="compositionally biased region" description="Low complexity" evidence="1">
    <location>
        <begin position="502"/>
        <end position="511"/>
    </location>
</feature>
<evidence type="ECO:0000256" key="2">
    <source>
        <dbReference type="SAM" id="Phobius"/>
    </source>
</evidence>
<dbReference type="KEGG" id="mng:MNEG_4265"/>
<accession>A0A0D2MLF1</accession>
<dbReference type="Proteomes" id="UP000054498">
    <property type="component" value="Unassembled WGS sequence"/>
</dbReference>
<dbReference type="Gene3D" id="3.40.50.1820">
    <property type="entry name" value="alpha/beta hydrolase"/>
    <property type="match status" value="1"/>
</dbReference>
<dbReference type="InterPro" id="IPR000073">
    <property type="entry name" value="AB_hydrolase_1"/>
</dbReference>
<protein>
    <recommendedName>
        <fullName evidence="3">AB hydrolase-1 domain-containing protein</fullName>
    </recommendedName>
</protein>
<dbReference type="InterPro" id="IPR029058">
    <property type="entry name" value="AB_hydrolase_fold"/>
</dbReference>
<keyword evidence="5" id="KW-1185">Reference proteome</keyword>
<keyword evidence="2" id="KW-0472">Membrane</keyword>
<dbReference type="Pfam" id="PF00561">
    <property type="entry name" value="Abhydrolase_1"/>
    <property type="match status" value="1"/>
</dbReference>
<dbReference type="AlphaFoldDB" id="A0A0D2MLF1"/>
<gene>
    <name evidence="4" type="ORF">MNEG_4265</name>
</gene>
<feature type="region of interest" description="Disordered" evidence="1">
    <location>
        <begin position="502"/>
        <end position="530"/>
    </location>
</feature>
<dbReference type="PANTHER" id="PTHR37471">
    <property type="entry name" value="UNNAMED PRODUCT"/>
    <property type="match status" value="1"/>
</dbReference>
<feature type="region of interest" description="Disordered" evidence="1">
    <location>
        <begin position="566"/>
        <end position="634"/>
    </location>
</feature>
<feature type="compositionally biased region" description="Low complexity" evidence="1">
    <location>
        <begin position="602"/>
        <end position="624"/>
    </location>
</feature>
<evidence type="ECO:0000313" key="4">
    <source>
        <dbReference type="EMBL" id="KIZ03695.1"/>
    </source>
</evidence>
<evidence type="ECO:0000256" key="1">
    <source>
        <dbReference type="SAM" id="MobiDB-lite"/>
    </source>
</evidence>
<keyword evidence="2" id="KW-1133">Transmembrane helix</keyword>
<reference evidence="4 5" key="1">
    <citation type="journal article" date="2013" name="BMC Genomics">
        <title>Reconstruction of the lipid metabolism for the microalga Monoraphidium neglectum from its genome sequence reveals characteristics suitable for biofuel production.</title>
        <authorList>
            <person name="Bogen C."/>
            <person name="Al-Dilaimi A."/>
            <person name="Albersmeier A."/>
            <person name="Wichmann J."/>
            <person name="Grundmann M."/>
            <person name="Rupp O."/>
            <person name="Lauersen K.J."/>
            <person name="Blifernez-Klassen O."/>
            <person name="Kalinowski J."/>
            <person name="Goesmann A."/>
            <person name="Mussgnug J.H."/>
            <person name="Kruse O."/>
        </authorList>
    </citation>
    <scope>NUCLEOTIDE SEQUENCE [LARGE SCALE GENOMIC DNA]</scope>
    <source>
        <strain evidence="4 5">SAG 48.87</strain>
    </source>
</reference>
<name>A0A0D2MLF1_9CHLO</name>
<feature type="domain" description="AB hydrolase-1" evidence="3">
    <location>
        <begin position="268"/>
        <end position="373"/>
    </location>
</feature>
<evidence type="ECO:0000313" key="5">
    <source>
        <dbReference type="Proteomes" id="UP000054498"/>
    </source>
</evidence>
<dbReference type="OrthoDB" id="2017000at2759"/>
<dbReference type="GeneID" id="25737143"/>